<evidence type="ECO:0000313" key="9">
    <source>
        <dbReference type="EMBL" id="MFC3886212.1"/>
    </source>
</evidence>
<feature type="transmembrane region" description="Helical" evidence="8">
    <location>
        <begin position="306"/>
        <end position="328"/>
    </location>
</feature>
<comment type="similarity">
    <text evidence="2">Belongs to the amino acid-polyamine-organocation (APC) superfamily. Spore germination protein (SGP) (TC 2.A.3.9) family.</text>
</comment>
<keyword evidence="4" id="KW-0309">Germination</keyword>
<feature type="transmembrane region" description="Helical" evidence="8">
    <location>
        <begin position="272"/>
        <end position="294"/>
    </location>
</feature>
<keyword evidence="7 8" id="KW-0472">Membrane</keyword>
<feature type="transmembrane region" description="Helical" evidence="8">
    <location>
        <begin position="118"/>
        <end position="137"/>
    </location>
</feature>
<comment type="caution">
    <text evidence="9">The sequence shown here is derived from an EMBL/GenBank/DDBJ whole genome shotgun (WGS) entry which is preliminary data.</text>
</comment>
<evidence type="ECO:0000256" key="4">
    <source>
        <dbReference type="ARBA" id="ARBA00022544"/>
    </source>
</evidence>
<evidence type="ECO:0000256" key="5">
    <source>
        <dbReference type="ARBA" id="ARBA00022692"/>
    </source>
</evidence>
<protein>
    <submittedName>
        <fullName evidence="9">GerAB/ArcD/ProY family transporter</fullName>
    </submittedName>
</protein>
<proteinExistence type="inferred from homology"/>
<dbReference type="InterPro" id="IPR004761">
    <property type="entry name" value="Spore_GerAB"/>
</dbReference>
<accession>A0ABV8BAP8</accession>
<name>A0ABV8BAP8_9BACI</name>
<feature type="transmembrane region" description="Helical" evidence="8">
    <location>
        <begin position="217"/>
        <end position="237"/>
    </location>
</feature>
<evidence type="ECO:0000256" key="2">
    <source>
        <dbReference type="ARBA" id="ARBA00007998"/>
    </source>
</evidence>
<sequence>MKVNQPEYISYTQLFILIHFFEIGSTVVVGVGDEAKQDAWIAVLLASFIGVGLMFVYVKILTLSSQSSLYHAFSSLMGTKISNCVIFIYMLYFIYIAARVLRDFTELVNTAIYPHTPIEFVAILFVITVMYYLYHGLEVSARSLFVFMPYIASFLFLIVVFLWMNGSIDMNKIRPIFFNGPKPILAAVYPELMTFPYGETVVFLCLMSYIQQKGKLLIVNAAAVIVSGIVLSFFTFIKLAVLGVNHSSKASFPLLSAIRTISIAHFLERLDALGVFVMLIGIFIKVLLFTLAALKGMEAISSIPYRFFILPFGGILSVLSMIIADNYAEHLQEGLQFVPYYVHLPLQYGIPVLLLIGLWTKQKLGGKRSEAG</sequence>
<dbReference type="Proteomes" id="UP001595752">
    <property type="component" value="Unassembled WGS sequence"/>
</dbReference>
<dbReference type="PANTHER" id="PTHR34975:SF2">
    <property type="entry name" value="SPORE GERMINATION PROTEIN A2"/>
    <property type="match status" value="1"/>
</dbReference>
<dbReference type="Pfam" id="PF03845">
    <property type="entry name" value="Spore_permease"/>
    <property type="match status" value="1"/>
</dbReference>
<feature type="transmembrane region" description="Helical" evidence="8">
    <location>
        <begin position="144"/>
        <end position="164"/>
    </location>
</feature>
<keyword evidence="3" id="KW-0813">Transport</keyword>
<feature type="transmembrane region" description="Helical" evidence="8">
    <location>
        <begin position="12"/>
        <end position="33"/>
    </location>
</feature>
<comment type="subcellular location">
    <subcellularLocation>
        <location evidence="1">Membrane</location>
        <topology evidence="1">Multi-pass membrane protein</topology>
    </subcellularLocation>
</comment>
<dbReference type="RefSeq" id="WP_377918582.1">
    <property type="nucleotide sequence ID" value="NZ_JBHRZT010000072.1"/>
</dbReference>
<feature type="transmembrane region" description="Helical" evidence="8">
    <location>
        <begin position="81"/>
        <end position="98"/>
    </location>
</feature>
<evidence type="ECO:0000313" key="10">
    <source>
        <dbReference type="Proteomes" id="UP001595752"/>
    </source>
</evidence>
<evidence type="ECO:0000256" key="3">
    <source>
        <dbReference type="ARBA" id="ARBA00022448"/>
    </source>
</evidence>
<evidence type="ECO:0000256" key="1">
    <source>
        <dbReference type="ARBA" id="ARBA00004141"/>
    </source>
</evidence>
<organism evidence="9 10">
    <name type="scientific">Bacillus songklensis</name>
    <dbReference type="NCBI Taxonomy" id="1069116"/>
    <lineage>
        <taxon>Bacteria</taxon>
        <taxon>Bacillati</taxon>
        <taxon>Bacillota</taxon>
        <taxon>Bacilli</taxon>
        <taxon>Bacillales</taxon>
        <taxon>Bacillaceae</taxon>
        <taxon>Bacillus</taxon>
    </lineage>
</organism>
<keyword evidence="6 8" id="KW-1133">Transmembrane helix</keyword>
<feature type="transmembrane region" description="Helical" evidence="8">
    <location>
        <begin position="39"/>
        <end position="60"/>
    </location>
</feature>
<evidence type="ECO:0000256" key="8">
    <source>
        <dbReference type="SAM" id="Phobius"/>
    </source>
</evidence>
<keyword evidence="5 8" id="KW-0812">Transmembrane</keyword>
<evidence type="ECO:0000256" key="7">
    <source>
        <dbReference type="ARBA" id="ARBA00023136"/>
    </source>
</evidence>
<dbReference type="NCBIfam" id="TIGR00912">
    <property type="entry name" value="2A0309"/>
    <property type="match status" value="1"/>
</dbReference>
<evidence type="ECO:0000256" key="6">
    <source>
        <dbReference type="ARBA" id="ARBA00022989"/>
    </source>
</evidence>
<gene>
    <name evidence="9" type="ORF">ACFOU2_23075</name>
</gene>
<dbReference type="PANTHER" id="PTHR34975">
    <property type="entry name" value="SPORE GERMINATION PROTEIN A2"/>
    <property type="match status" value="1"/>
</dbReference>
<reference evidence="10" key="1">
    <citation type="journal article" date="2019" name="Int. J. Syst. Evol. Microbiol.">
        <title>The Global Catalogue of Microorganisms (GCM) 10K type strain sequencing project: providing services to taxonomists for standard genome sequencing and annotation.</title>
        <authorList>
            <consortium name="The Broad Institute Genomics Platform"/>
            <consortium name="The Broad Institute Genome Sequencing Center for Infectious Disease"/>
            <person name="Wu L."/>
            <person name="Ma J."/>
        </authorList>
    </citation>
    <scope>NUCLEOTIDE SEQUENCE [LARGE SCALE GENOMIC DNA]</scope>
    <source>
        <strain evidence="10">CCUG 61889</strain>
    </source>
</reference>
<feature type="transmembrane region" description="Helical" evidence="8">
    <location>
        <begin position="340"/>
        <end position="359"/>
    </location>
</feature>
<dbReference type="EMBL" id="JBHRZT010000072">
    <property type="protein sequence ID" value="MFC3886212.1"/>
    <property type="molecule type" value="Genomic_DNA"/>
</dbReference>
<keyword evidence="10" id="KW-1185">Reference proteome</keyword>